<proteinExistence type="predicted"/>
<name>A0A6V8KQ66_9ACTN</name>
<reference evidence="1 2" key="2">
    <citation type="submission" date="2020-03" db="EMBL/GenBank/DDBJ databases">
        <authorList>
            <person name="Ichikawa N."/>
            <person name="Kimura A."/>
            <person name="Kitahashi Y."/>
            <person name="Uohara A."/>
        </authorList>
    </citation>
    <scope>NUCLEOTIDE SEQUENCE [LARGE SCALE GENOMIC DNA]</scope>
    <source>
        <strain evidence="1 2">NBRC 108639</strain>
    </source>
</reference>
<protein>
    <submittedName>
        <fullName evidence="1">Uncharacterized protein</fullName>
    </submittedName>
</protein>
<keyword evidence="2" id="KW-1185">Reference proteome</keyword>
<dbReference type="EMBL" id="BLPF01000003">
    <property type="protein sequence ID" value="GFJ83887.1"/>
    <property type="molecule type" value="Genomic_DNA"/>
</dbReference>
<reference evidence="1 2" key="1">
    <citation type="submission" date="2020-03" db="EMBL/GenBank/DDBJ databases">
        <title>Whole genome shotgun sequence of Phytohabitans houttuyneae NBRC 108639.</title>
        <authorList>
            <person name="Komaki H."/>
            <person name="Tamura T."/>
        </authorList>
    </citation>
    <scope>NUCLEOTIDE SEQUENCE [LARGE SCALE GENOMIC DNA]</scope>
    <source>
        <strain evidence="1 2">NBRC 108639</strain>
    </source>
</reference>
<comment type="caution">
    <text evidence="1">The sequence shown here is derived from an EMBL/GenBank/DDBJ whole genome shotgun (WGS) entry which is preliminary data.</text>
</comment>
<accession>A0A6V8KQ66</accession>
<dbReference type="AlphaFoldDB" id="A0A6V8KQ66"/>
<gene>
    <name evidence="1" type="ORF">Phou_080670</name>
</gene>
<sequence>MRHPVPPEAVSTKRSYDGNRLSVGYDIGLLVKSLLMETVRLVGGNLAVDFVNTRTGPPAGPRTATC</sequence>
<dbReference type="Proteomes" id="UP000482800">
    <property type="component" value="Unassembled WGS sequence"/>
</dbReference>
<evidence type="ECO:0000313" key="2">
    <source>
        <dbReference type="Proteomes" id="UP000482800"/>
    </source>
</evidence>
<organism evidence="1 2">
    <name type="scientific">Phytohabitans houttuyneae</name>
    <dbReference type="NCBI Taxonomy" id="1076126"/>
    <lineage>
        <taxon>Bacteria</taxon>
        <taxon>Bacillati</taxon>
        <taxon>Actinomycetota</taxon>
        <taxon>Actinomycetes</taxon>
        <taxon>Micromonosporales</taxon>
        <taxon>Micromonosporaceae</taxon>
    </lineage>
</organism>
<evidence type="ECO:0000313" key="1">
    <source>
        <dbReference type="EMBL" id="GFJ83887.1"/>
    </source>
</evidence>